<organism evidence="3 4">
    <name type="scientific">Persicobacter diffluens</name>
    <dbReference type="NCBI Taxonomy" id="981"/>
    <lineage>
        <taxon>Bacteria</taxon>
        <taxon>Pseudomonadati</taxon>
        <taxon>Bacteroidota</taxon>
        <taxon>Cytophagia</taxon>
        <taxon>Cytophagales</taxon>
        <taxon>Persicobacteraceae</taxon>
        <taxon>Persicobacter</taxon>
    </lineage>
</organism>
<name>A0AAN4W1W6_9BACT</name>
<feature type="domain" description="Transposase InsH N-terminal" evidence="1">
    <location>
        <begin position="23"/>
        <end position="115"/>
    </location>
</feature>
<dbReference type="AlphaFoldDB" id="A0AAN4W1W6"/>
<dbReference type="EMBL" id="BQKE01000003">
    <property type="protein sequence ID" value="GJM63818.1"/>
    <property type="molecule type" value="Genomic_DNA"/>
</dbReference>
<evidence type="ECO:0000313" key="3">
    <source>
        <dbReference type="EMBL" id="GJM63818.1"/>
    </source>
</evidence>
<dbReference type="RefSeq" id="WP_338238930.1">
    <property type="nucleotide sequence ID" value="NZ_BQKE01000003.1"/>
</dbReference>
<evidence type="ECO:0000313" key="4">
    <source>
        <dbReference type="Proteomes" id="UP001310022"/>
    </source>
</evidence>
<dbReference type="InterPro" id="IPR008490">
    <property type="entry name" value="Transposase_InsH_N"/>
</dbReference>
<dbReference type="PANTHER" id="PTHR33803:SF3">
    <property type="entry name" value="BLL1974 PROTEIN"/>
    <property type="match status" value="1"/>
</dbReference>
<dbReference type="PANTHER" id="PTHR33803">
    <property type="entry name" value="IS1478 TRANSPOSASE"/>
    <property type="match status" value="1"/>
</dbReference>
<evidence type="ECO:0000259" key="1">
    <source>
        <dbReference type="Pfam" id="PF05598"/>
    </source>
</evidence>
<feature type="domain" description="Transposase DDE" evidence="2">
    <location>
        <begin position="370"/>
        <end position="460"/>
    </location>
</feature>
<gene>
    <name evidence="3" type="ORF">PEDI_43700</name>
</gene>
<protein>
    <submittedName>
        <fullName evidence="3">Transposase</fullName>
    </submittedName>
</protein>
<dbReference type="InterPro" id="IPR047710">
    <property type="entry name" value="Transpos_IS5-like"/>
</dbReference>
<dbReference type="Proteomes" id="UP001310022">
    <property type="component" value="Unassembled WGS sequence"/>
</dbReference>
<dbReference type="InterPro" id="IPR025668">
    <property type="entry name" value="Tnp_DDE_dom"/>
</dbReference>
<comment type="caution">
    <text evidence="3">The sequence shown here is derived from an EMBL/GenBank/DDBJ whole genome shotgun (WGS) entry which is preliminary data.</text>
</comment>
<dbReference type="Pfam" id="PF05598">
    <property type="entry name" value="DUF772"/>
    <property type="match status" value="1"/>
</dbReference>
<proteinExistence type="predicted"/>
<keyword evidence="4" id="KW-1185">Reference proteome</keyword>
<dbReference type="NCBIfam" id="NF033578">
    <property type="entry name" value="transpos_IS5_1"/>
    <property type="match status" value="1"/>
</dbReference>
<dbReference type="Pfam" id="PF13586">
    <property type="entry name" value="DDE_Tnp_1_2"/>
    <property type="match status" value="1"/>
</dbReference>
<sequence>MIKHSPDQLEISDFMDPYLGGLNPNNRWIIMAKEIPWSQLKRIYERNMSFDKGARPKPARLVIGALIIKHKYKLSDRETIEQIKESPYLQYFVGLHKFQHDQVFDSSLFPTIRKRLTIKDFNDLSHLLQSHDVSIDEQSELRDEKNVESDTKYKKPEIENSISVDATVAVQEIPYPTDLALINKARIESEKIIDILWEFVKTDAKKPRSYRQKAQKEFLALTRKKKKGADFWRAANRKQLQYLHRNIGHIHRLLDQIKVGIPLNKRFLKLLYVIQEVYRQQMEMIEEKKNTVGFRIVNLYQPHIRPIIRGKSGANVEFGAKISISIDQGYSYIDHHDFEAYYEGEEEIIKKHIEAHKLRHPHTKLNGIVGDKIYGNRNAREVYDQNDITFVGSPLGAPPKDPEKIKEREENKVIHQKLRSHVEGKFGQTKRGYGLNNIKARRSDTTNSWIGAIFFIANLERFMKGIFFDLFFNIYKYDLWALVTSIIEAGIGKPNFKKNKETFLSRPYLCKSAFFIMRLFKLSQKDNSLL</sequence>
<evidence type="ECO:0000259" key="2">
    <source>
        <dbReference type="Pfam" id="PF13586"/>
    </source>
</evidence>
<accession>A0AAN4W1W6</accession>
<reference evidence="3 4" key="1">
    <citation type="submission" date="2021-12" db="EMBL/GenBank/DDBJ databases">
        <title>Genome sequencing of bacteria with rrn-lacking chromosome and rrn-plasmid.</title>
        <authorList>
            <person name="Anda M."/>
            <person name="Iwasaki W."/>
        </authorList>
    </citation>
    <scope>NUCLEOTIDE SEQUENCE [LARGE SCALE GENOMIC DNA]</scope>
    <source>
        <strain evidence="3 4">NBRC 15940</strain>
    </source>
</reference>